<evidence type="ECO:0000313" key="2">
    <source>
        <dbReference type="EMBL" id="QEV57540.1"/>
    </source>
</evidence>
<accession>A0A5P2X3E8</accession>
<name>A0A5P2X3E8_STRST</name>
<sequence length="118" mass="11800">MHSATEAPSARIPSESGPPWAAKVHAGRPSRRRSASTRSIASAPCSPSHSRISGVASSTPLSRSTLGHLPLVSVMVTTLRSDGAAGLILKSEAALGRGEGGDGPRGAGGRASPARARG</sequence>
<dbReference type="EMBL" id="CP023690">
    <property type="protein sequence ID" value="QEV57540.1"/>
    <property type="molecule type" value="Genomic_DNA"/>
</dbReference>
<protein>
    <submittedName>
        <fullName evidence="2">Uncharacterized protein</fullName>
    </submittedName>
</protein>
<feature type="compositionally biased region" description="Basic residues" evidence="1">
    <location>
        <begin position="25"/>
        <end position="35"/>
    </location>
</feature>
<dbReference type="Proteomes" id="UP000326505">
    <property type="component" value="Chromosome"/>
</dbReference>
<evidence type="ECO:0000313" key="3">
    <source>
        <dbReference type="Proteomes" id="UP000326505"/>
    </source>
</evidence>
<feature type="compositionally biased region" description="Polar residues" evidence="1">
    <location>
        <begin position="45"/>
        <end position="64"/>
    </location>
</feature>
<reference evidence="2 3" key="1">
    <citation type="submission" date="2017-09" db="EMBL/GenBank/DDBJ databases">
        <authorList>
            <person name="Lee N."/>
            <person name="Cho B.-K."/>
        </authorList>
    </citation>
    <scope>NUCLEOTIDE SEQUENCE [LARGE SCALE GENOMIC DNA]</scope>
    <source>
        <strain evidence="2 3">ATCC 27465</strain>
    </source>
</reference>
<dbReference type="AlphaFoldDB" id="A0A5P2X3E8"/>
<feature type="region of interest" description="Disordered" evidence="1">
    <location>
        <begin position="1"/>
        <end position="64"/>
    </location>
</feature>
<feature type="region of interest" description="Disordered" evidence="1">
    <location>
        <begin position="93"/>
        <end position="118"/>
    </location>
</feature>
<organism evidence="2 3">
    <name type="scientific">Streptomyces spectabilis</name>
    <dbReference type="NCBI Taxonomy" id="68270"/>
    <lineage>
        <taxon>Bacteria</taxon>
        <taxon>Bacillati</taxon>
        <taxon>Actinomycetota</taxon>
        <taxon>Actinomycetes</taxon>
        <taxon>Kitasatosporales</taxon>
        <taxon>Streptomycetaceae</taxon>
        <taxon>Streptomyces</taxon>
    </lineage>
</organism>
<feature type="compositionally biased region" description="Gly residues" evidence="1">
    <location>
        <begin position="97"/>
        <end position="109"/>
    </location>
</feature>
<dbReference type="KEGG" id="sspb:CP982_01385"/>
<evidence type="ECO:0000256" key="1">
    <source>
        <dbReference type="SAM" id="MobiDB-lite"/>
    </source>
</evidence>
<proteinExistence type="predicted"/>
<gene>
    <name evidence="2" type="ORF">CP982_01385</name>
</gene>